<keyword evidence="3" id="KW-1185">Reference proteome</keyword>
<gene>
    <name evidence="2" type="ORF">GJU40_20090</name>
</gene>
<dbReference type="Pfam" id="PF20020">
    <property type="entry name" value="DUF6431"/>
    <property type="match status" value="1"/>
</dbReference>
<reference evidence="2 3" key="1">
    <citation type="submission" date="2019-11" db="EMBL/GenBank/DDBJ databases">
        <title>Bacillus lacus genome.</title>
        <authorList>
            <person name="Allen C.J."/>
            <person name="Newman J.D."/>
        </authorList>
    </citation>
    <scope>NUCLEOTIDE SEQUENCE [LARGE SCALE GENOMIC DNA]</scope>
    <source>
        <strain evidence="2 3">KCTC 33946</strain>
    </source>
</reference>
<evidence type="ECO:0000259" key="1">
    <source>
        <dbReference type="Pfam" id="PF20020"/>
    </source>
</evidence>
<dbReference type="OrthoDB" id="2867419at2"/>
<dbReference type="RefSeq" id="WP_154309865.1">
    <property type="nucleotide sequence ID" value="NZ_WKKI01000093.1"/>
</dbReference>
<evidence type="ECO:0000313" key="3">
    <source>
        <dbReference type="Proteomes" id="UP000448867"/>
    </source>
</evidence>
<dbReference type="InterPro" id="IPR045536">
    <property type="entry name" value="DUF6431"/>
</dbReference>
<protein>
    <recommendedName>
        <fullName evidence="1">DUF6431 domain-containing protein</fullName>
    </recommendedName>
</protein>
<dbReference type="AlphaFoldDB" id="A0A7X2LZ97"/>
<accession>A0A7X2LZ97</accession>
<name>A0A7X2LZ97_9BACI</name>
<organism evidence="2 3">
    <name type="scientific">Metabacillus lacus</name>
    <dbReference type="NCBI Taxonomy" id="1983721"/>
    <lineage>
        <taxon>Bacteria</taxon>
        <taxon>Bacillati</taxon>
        <taxon>Bacillota</taxon>
        <taxon>Bacilli</taxon>
        <taxon>Bacillales</taxon>
        <taxon>Bacillaceae</taxon>
        <taxon>Metabacillus</taxon>
    </lineage>
</organism>
<evidence type="ECO:0000313" key="2">
    <source>
        <dbReference type="EMBL" id="MRX74420.1"/>
    </source>
</evidence>
<dbReference type="EMBL" id="WKKI01000093">
    <property type="protein sequence ID" value="MRX74420.1"/>
    <property type="molecule type" value="Genomic_DNA"/>
</dbReference>
<feature type="domain" description="DUF6431" evidence="1">
    <location>
        <begin position="29"/>
        <end position="98"/>
    </location>
</feature>
<dbReference type="Proteomes" id="UP000448867">
    <property type="component" value="Unassembled WGS sequence"/>
</dbReference>
<proteinExistence type="predicted"/>
<sequence length="178" mass="20802">MCIIHNFNVSISTYKERGKENDFPVILECPDCGSKGLLHRHGFFERNVIIAETGDEWRIVICRLKCKSCKKAFSVLPDFIIPHYQSSLTSVLLIVEDRLQDSKGNREISRQLADFHFKRFLRSMNWIHSFFADLGHHLGALEDKKERATKYLKMIRDFGESTFLRRSKGHLSTYFMAK</sequence>
<comment type="caution">
    <text evidence="2">The sequence shown here is derived from an EMBL/GenBank/DDBJ whole genome shotgun (WGS) entry which is preliminary data.</text>
</comment>